<keyword evidence="3" id="KW-1185">Reference proteome</keyword>
<dbReference type="Pfam" id="PF12802">
    <property type="entry name" value="MarR_2"/>
    <property type="match status" value="1"/>
</dbReference>
<dbReference type="PROSITE" id="PS50995">
    <property type="entry name" value="HTH_MARR_2"/>
    <property type="match status" value="1"/>
</dbReference>
<evidence type="ECO:0000313" key="3">
    <source>
        <dbReference type="Proteomes" id="UP000639606"/>
    </source>
</evidence>
<comment type="caution">
    <text evidence="2">The sequence shown here is derived from an EMBL/GenBank/DDBJ whole genome shotgun (WGS) entry which is preliminary data.</text>
</comment>
<dbReference type="Proteomes" id="UP000639606">
    <property type="component" value="Unassembled WGS sequence"/>
</dbReference>
<proteinExistence type="predicted"/>
<dbReference type="SUPFAM" id="SSF46785">
    <property type="entry name" value="Winged helix' DNA-binding domain"/>
    <property type="match status" value="1"/>
</dbReference>
<evidence type="ECO:0000259" key="1">
    <source>
        <dbReference type="PROSITE" id="PS50995"/>
    </source>
</evidence>
<gene>
    <name evidence="2" type="ORF">GCM10010185_59070</name>
</gene>
<dbReference type="InterPro" id="IPR036390">
    <property type="entry name" value="WH_DNA-bd_sf"/>
</dbReference>
<reference evidence="2" key="1">
    <citation type="journal article" date="2014" name="Int. J. Syst. Evol. Microbiol.">
        <title>Complete genome sequence of Corynebacterium casei LMG S-19264T (=DSM 44701T), isolated from a smear-ripened cheese.</title>
        <authorList>
            <consortium name="US DOE Joint Genome Institute (JGI-PGF)"/>
            <person name="Walter F."/>
            <person name="Albersmeier A."/>
            <person name="Kalinowski J."/>
            <person name="Ruckert C."/>
        </authorList>
    </citation>
    <scope>NUCLEOTIDE SEQUENCE</scope>
    <source>
        <strain evidence="2">JCM 3313</strain>
    </source>
</reference>
<name>A0A918AVR5_9PSEU</name>
<protein>
    <recommendedName>
        <fullName evidence="1">HTH marR-type domain-containing protein</fullName>
    </recommendedName>
</protein>
<dbReference type="RefSeq" id="WP_189226599.1">
    <property type="nucleotide sequence ID" value="NZ_BMRG01000017.1"/>
</dbReference>
<evidence type="ECO:0000313" key="2">
    <source>
        <dbReference type="EMBL" id="GGP77543.1"/>
    </source>
</evidence>
<dbReference type="AlphaFoldDB" id="A0A918AVR5"/>
<reference evidence="2" key="2">
    <citation type="submission" date="2020-09" db="EMBL/GenBank/DDBJ databases">
        <authorList>
            <person name="Sun Q."/>
            <person name="Ohkuma M."/>
        </authorList>
    </citation>
    <scope>NUCLEOTIDE SEQUENCE</scope>
    <source>
        <strain evidence="2">JCM 3313</strain>
    </source>
</reference>
<dbReference type="InterPro" id="IPR036388">
    <property type="entry name" value="WH-like_DNA-bd_sf"/>
</dbReference>
<dbReference type="SMART" id="SM00347">
    <property type="entry name" value="HTH_MARR"/>
    <property type="match status" value="1"/>
</dbReference>
<dbReference type="Gene3D" id="1.10.10.10">
    <property type="entry name" value="Winged helix-like DNA-binding domain superfamily/Winged helix DNA-binding domain"/>
    <property type="match status" value="1"/>
</dbReference>
<dbReference type="InterPro" id="IPR000835">
    <property type="entry name" value="HTH_MarR-typ"/>
</dbReference>
<feature type="domain" description="HTH marR-type" evidence="1">
    <location>
        <begin position="2"/>
        <end position="143"/>
    </location>
</feature>
<sequence length="144" mass="15874">MADDLEQARTTIAELLREGVRWAGDRLAERVLQPGEPVLSAGARLVMAHVVGEGVSTAQLARKLRVSRQHVHARVKELAAAGLVVVEPAPGSQREKVVRATAAGEDRRGRALAELRRLDDEIADRVGRDDLEHLRSTLRRLLDR</sequence>
<accession>A0A918AVR5</accession>
<dbReference type="EMBL" id="BMRG01000017">
    <property type="protein sequence ID" value="GGP77543.1"/>
    <property type="molecule type" value="Genomic_DNA"/>
</dbReference>
<organism evidence="2 3">
    <name type="scientific">Saccharothrix coeruleofusca</name>
    <dbReference type="NCBI Taxonomy" id="33919"/>
    <lineage>
        <taxon>Bacteria</taxon>
        <taxon>Bacillati</taxon>
        <taxon>Actinomycetota</taxon>
        <taxon>Actinomycetes</taxon>
        <taxon>Pseudonocardiales</taxon>
        <taxon>Pseudonocardiaceae</taxon>
        <taxon>Saccharothrix</taxon>
    </lineage>
</organism>
<dbReference type="GO" id="GO:0003700">
    <property type="term" value="F:DNA-binding transcription factor activity"/>
    <property type="evidence" value="ECO:0007669"/>
    <property type="project" value="InterPro"/>
</dbReference>